<sequence length="69" mass="8001">MEQLYPRNILERHYPVLREQREREERAEEAEPEADPSDTYYFLGSREVALHENEPVSSGPIGSNLNTIA</sequence>
<dbReference type="RefSeq" id="WP_185660434.1">
    <property type="nucleotide sequence ID" value="NZ_CAWPOO010000012.1"/>
</dbReference>
<accession>A0A7X1B708</accession>
<dbReference type="Proteomes" id="UP000526501">
    <property type="component" value="Unassembled WGS sequence"/>
</dbReference>
<name>A0A7X1B708_9BACT</name>
<feature type="region of interest" description="Disordered" evidence="1">
    <location>
        <begin position="19"/>
        <end position="39"/>
    </location>
</feature>
<dbReference type="AlphaFoldDB" id="A0A7X1B708"/>
<dbReference type="EMBL" id="JACHVC010000012">
    <property type="protein sequence ID" value="MBC2606564.1"/>
    <property type="molecule type" value="Genomic_DNA"/>
</dbReference>
<feature type="compositionally biased region" description="Acidic residues" evidence="1">
    <location>
        <begin position="27"/>
        <end position="36"/>
    </location>
</feature>
<gene>
    <name evidence="2" type="ORF">H5P27_10970</name>
</gene>
<proteinExistence type="predicted"/>
<protein>
    <submittedName>
        <fullName evidence="2">Uncharacterized protein</fullName>
    </submittedName>
</protein>
<keyword evidence="3" id="KW-1185">Reference proteome</keyword>
<reference evidence="2 3" key="1">
    <citation type="submission" date="2020-07" db="EMBL/GenBank/DDBJ databases">
        <authorList>
            <person name="Feng X."/>
        </authorList>
    </citation>
    <scope>NUCLEOTIDE SEQUENCE [LARGE SCALE GENOMIC DNA]</scope>
    <source>
        <strain evidence="2 3">JCM23202</strain>
    </source>
</reference>
<evidence type="ECO:0000313" key="2">
    <source>
        <dbReference type="EMBL" id="MBC2606564.1"/>
    </source>
</evidence>
<organism evidence="2 3">
    <name type="scientific">Pelagicoccus albus</name>
    <dbReference type="NCBI Taxonomy" id="415222"/>
    <lineage>
        <taxon>Bacteria</taxon>
        <taxon>Pseudomonadati</taxon>
        <taxon>Verrucomicrobiota</taxon>
        <taxon>Opitutia</taxon>
        <taxon>Puniceicoccales</taxon>
        <taxon>Pelagicoccaceae</taxon>
        <taxon>Pelagicoccus</taxon>
    </lineage>
</organism>
<evidence type="ECO:0000313" key="3">
    <source>
        <dbReference type="Proteomes" id="UP000526501"/>
    </source>
</evidence>
<comment type="caution">
    <text evidence="2">The sequence shown here is derived from an EMBL/GenBank/DDBJ whole genome shotgun (WGS) entry which is preliminary data.</text>
</comment>
<evidence type="ECO:0000256" key="1">
    <source>
        <dbReference type="SAM" id="MobiDB-lite"/>
    </source>
</evidence>